<dbReference type="PRINTS" id="PR00622">
    <property type="entry name" value="HISTONEH3"/>
</dbReference>
<dbReference type="GO" id="GO:0000786">
    <property type="term" value="C:nucleosome"/>
    <property type="evidence" value="ECO:0007669"/>
    <property type="project" value="UniProtKB-KW"/>
</dbReference>
<evidence type="ECO:0000256" key="8">
    <source>
        <dbReference type="SAM" id="MobiDB-lite"/>
    </source>
</evidence>
<sequence length="693" mass="80877">MAKEKRAKILPEVASMKVNNKEEGINQSEKDDVSMEDNTHESGETTTEDSRYVSASEMEVDIEETRHANTAGVSSNEKVNNNTRMAENNREVDRKAREEYMNRAGVLERGVSELDASELSNQKQVKFTEGTNVTYKLVLKLQKDRIQTKREEEIKANTSEEERQINNREEKRDIPEGLNRERDIITRLAAKLIYYTDQDWEFRRILQEIIQGPEQKELGVRNQDEALRVKEDILQKKKELKLDKKIRKQRMIVGEIKREFRKDQERQMARDGDGETYKEDSLEDKFTREELKRALEMIRKNSAPGRDGIEYRMLKDMTEEMEDVMFEICNEVWTTDWFPEDWRQYQTMFIDKVGKKKVRPIALSSCVGKVMEKMVNERLVWWTERENKLVRNQNGFRRGRLGIPYLINIVLPLITMSFIVFTLVCNRMCPSWLSRCSWLRTTIWAGIQANVGTWTLTQRRVRETGVLPTLRPRLWKGCRPHIEHFHTMKLFTQSKERRKNGFPTFHANQGPPLSTPACGGEATAIARIIRTAFGFVQDDKNHADGKCKVRLRKSTGGKAPTNIWRRRQPVKALLQPVKKPHRYHPGIVALREIRRYQKSTELLICKLPFQRLSSAVMALQEATYLFGLFEDTNLCAFHVKRIIIMPKDIQLARRIRGEHSTMTSSGNPKDTQDGQPGYPRSIPIKSRDILWMS</sequence>
<dbReference type="InterPro" id="IPR009072">
    <property type="entry name" value="Histone-fold"/>
</dbReference>
<keyword evidence="12" id="KW-1185">Reference proteome</keyword>
<dbReference type="AlphaFoldDB" id="A0A4S2JD47"/>
<dbReference type="GO" id="GO:0005634">
    <property type="term" value="C:nucleus"/>
    <property type="evidence" value="ECO:0007669"/>
    <property type="project" value="UniProtKB-SubCell"/>
</dbReference>
<proteinExistence type="inferred from homology"/>
<dbReference type="GO" id="GO:0046982">
    <property type="term" value="F:protein heterodimerization activity"/>
    <property type="evidence" value="ECO:0007669"/>
    <property type="project" value="InterPro"/>
</dbReference>
<evidence type="ECO:0000256" key="1">
    <source>
        <dbReference type="ARBA" id="ARBA00004123"/>
    </source>
</evidence>
<gene>
    <name evidence="11" type="ORF">DBV15_12109</name>
</gene>
<dbReference type="InterPro" id="IPR007125">
    <property type="entry name" value="H2A/H2B/H3"/>
</dbReference>
<dbReference type="STRING" id="300112.A0A4S2JD47"/>
<keyword evidence="6" id="KW-0539">Nucleus</keyword>
<evidence type="ECO:0000256" key="9">
    <source>
        <dbReference type="SAM" id="Phobius"/>
    </source>
</evidence>
<keyword evidence="9" id="KW-1133">Transmembrane helix</keyword>
<dbReference type="InterPro" id="IPR000164">
    <property type="entry name" value="Histone_H3/CENP-A"/>
</dbReference>
<evidence type="ECO:0000259" key="10">
    <source>
        <dbReference type="Pfam" id="PF00125"/>
    </source>
</evidence>
<dbReference type="GO" id="GO:0003677">
    <property type="term" value="F:DNA binding"/>
    <property type="evidence" value="ECO:0007669"/>
    <property type="project" value="UniProtKB-KW"/>
</dbReference>
<evidence type="ECO:0000313" key="12">
    <source>
        <dbReference type="Proteomes" id="UP000310200"/>
    </source>
</evidence>
<dbReference type="InterPro" id="IPR043502">
    <property type="entry name" value="DNA/RNA_pol_sf"/>
</dbReference>
<evidence type="ECO:0000256" key="4">
    <source>
        <dbReference type="ARBA" id="ARBA00022454"/>
    </source>
</evidence>
<dbReference type="EMBL" id="QBLH01003786">
    <property type="protein sequence ID" value="TGZ33373.1"/>
    <property type="molecule type" value="Genomic_DNA"/>
</dbReference>
<accession>A0A4S2JD47</accession>
<evidence type="ECO:0000256" key="2">
    <source>
        <dbReference type="ARBA" id="ARBA00004286"/>
    </source>
</evidence>
<comment type="caution">
    <text evidence="11">The sequence shown here is derived from an EMBL/GenBank/DDBJ whole genome shotgun (WGS) entry which is preliminary data.</text>
</comment>
<organism evidence="11 12">
    <name type="scientific">Temnothorax longispinosus</name>
    <dbReference type="NCBI Taxonomy" id="300112"/>
    <lineage>
        <taxon>Eukaryota</taxon>
        <taxon>Metazoa</taxon>
        <taxon>Ecdysozoa</taxon>
        <taxon>Arthropoda</taxon>
        <taxon>Hexapoda</taxon>
        <taxon>Insecta</taxon>
        <taxon>Pterygota</taxon>
        <taxon>Neoptera</taxon>
        <taxon>Endopterygota</taxon>
        <taxon>Hymenoptera</taxon>
        <taxon>Apocrita</taxon>
        <taxon>Aculeata</taxon>
        <taxon>Formicoidea</taxon>
        <taxon>Formicidae</taxon>
        <taxon>Myrmicinae</taxon>
        <taxon>Temnothorax</taxon>
    </lineage>
</organism>
<keyword evidence="9" id="KW-0812">Transmembrane</keyword>
<evidence type="ECO:0000256" key="6">
    <source>
        <dbReference type="ARBA" id="ARBA00023242"/>
    </source>
</evidence>
<feature type="region of interest" description="Disordered" evidence="8">
    <location>
        <begin position="658"/>
        <end position="693"/>
    </location>
</feature>
<evidence type="ECO:0000313" key="11">
    <source>
        <dbReference type="EMBL" id="TGZ33373.1"/>
    </source>
</evidence>
<feature type="region of interest" description="Disordered" evidence="8">
    <location>
        <begin position="153"/>
        <end position="174"/>
    </location>
</feature>
<reference evidence="11 12" key="1">
    <citation type="journal article" date="2019" name="Philos. Trans. R. Soc. Lond., B, Biol. Sci.">
        <title>Ant behaviour and brain gene expression of defending hosts depend on the ecological success of the intruding social parasite.</title>
        <authorList>
            <person name="Kaur R."/>
            <person name="Stoldt M."/>
            <person name="Jongepier E."/>
            <person name="Feldmeyer B."/>
            <person name="Menzel F."/>
            <person name="Bornberg-Bauer E."/>
            <person name="Foitzik S."/>
        </authorList>
    </citation>
    <scope>NUCLEOTIDE SEQUENCE [LARGE SCALE GENOMIC DNA]</scope>
    <source>
        <tissue evidence="11">Whole body</tissue>
    </source>
</reference>
<dbReference type="GO" id="GO:0071897">
    <property type="term" value="P:DNA biosynthetic process"/>
    <property type="evidence" value="ECO:0007669"/>
    <property type="project" value="UniProtKB-ARBA"/>
</dbReference>
<name>A0A4S2JD47_9HYME</name>
<dbReference type="CDD" id="cd22911">
    <property type="entry name" value="HFD_H3"/>
    <property type="match status" value="1"/>
</dbReference>
<keyword evidence="9" id="KW-0472">Membrane</keyword>
<evidence type="ECO:0000256" key="7">
    <source>
        <dbReference type="ARBA" id="ARBA00023269"/>
    </source>
</evidence>
<protein>
    <recommendedName>
        <fullName evidence="10">Core Histone H2A/H2B/H3 domain-containing protein</fullName>
    </recommendedName>
</protein>
<comment type="subcellular location">
    <subcellularLocation>
        <location evidence="2">Chromosome</location>
    </subcellularLocation>
    <subcellularLocation>
        <location evidence="1">Nucleus</location>
    </subcellularLocation>
</comment>
<dbReference type="Proteomes" id="UP000310200">
    <property type="component" value="Unassembled WGS sequence"/>
</dbReference>
<comment type="similarity">
    <text evidence="3">Belongs to the histone H3 family.</text>
</comment>
<dbReference type="Gene3D" id="1.10.20.10">
    <property type="entry name" value="Histone, subunit A"/>
    <property type="match status" value="1"/>
</dbReference>
<dbReference type="GO" id="GO:0030527">
    <property type="term" value="F:structural constituent of chromatin"/>
    <property type="evidence" value="ECO:0007669"/>
    <property type="project" value="InterPro"/>
</dbReference>
<feature type="compositionally biased region" description="Polar residues" evidence="8">
    <location>
        <begin position="660"/>
        <end position="669"/>
    </location>
</feature>
<keyword evidence="4" id="KW-0158">Chromosome</keyword>
<feature type="transmembrane region" description="Helical" evidence="9">
    <location>
        <begin position="405"/>
        <end position="424"/>
    </location>
</feature>
<dbReference type="SUPFAM" id="SSF47113">
    <property type="entry name" value="Histone-fold"/>
    <property type="match status" value="1"/>
</dbReference>
<feature type="region of interest" description="Disordered" evidence="8">
    <location>
        <begin position="1"/>
        <end position="55"/>
    </location>
</feature>
<keyword evidence="5" id="KW-0238">DNA-binding</keyword>
<keyword evidence="7" id="KW-0544">Nucleosome core</keyword>
<feature type="compositionally biased region" description="Basic and acidic residues" evidence="8">
    <location>
        <begin position="19"/>
        <end position="51"/>
    </location>
</feature>
<evidence type="ECO:0000256" key="5">
    <source>
        <dbReference type="ARBA" id="ARBA00023125"/>
    </source>
</evidence>
<dbReference type="SUPFAM" id="SSF56672">
    <property type="entry name" value="DNA/RNA polymerases"/>
    <property type="match status" value="1"/>
</dbReference>
<dbReference type="SMART" id="SM00428">
    <property type="entry name" value="H3"/>
    <property type="match status" value="1"/>
</dbReference>
<dbReference type="PANTHER" id="PTHR11426">
    <property type="entry name" value="HISTONE H3"/>
    <property type="match status" value="1"/>
</dbReference>
<dbReference type="Pfam" id="PF00125">
    <property type="entry name" value="Histone"/>
    <property type="match status" value="1"/>
</dbReference>
<feature type="domain" description="Core Histone H2A/H2B/H3" evidence="10">
    <location>
        <begin position="586"/>
        <end position="655"/>
    </location>
</feature>
<dbReference type="FunFam" id="1.10.20.10:FF:000085">
    <property type="entry name" value="Histone H3.2"/>
    <property type="match status" value="1"/>
</dbReference>
<evidence type="ECO:0000256" key="3">
    <source>
        <dbReference type="ARBA" id="ARBA00010343"/>
    </source>
</evidence>